<dbReference type="PRINTS" id="PR00344">
    <property type="entry name" value="BCTRLSENSOR"/>
</dbReference>
<dbReference type="Proteomes" id="UP000323258">
    <property type="component" value="Unassembled WGS sequence"/>
</dbReference>
<dbReference type="InterPro" id="IPR007891">
    <property type="entry name" value="CHASE3"/>
</dbReference>
<protein>
    <recommendedName>
        <fullName evidence="2">histidine kinase</fullName>
        <ecNumber evidence="2">2.7.13.3</ecNumber>
    </recommendedName>
</protein>
<dbReference type="AlphaFoldDB" id="A0A5D4GWN9"/>
<dbReference type="PANTHER" id="PTHR42878:SF15">
    <property type="entry name" value="BACTERIOPHYTOCHROME"/>
    <property type="match status" value="1"/>
</dbReference>
<dbReference type="RefSeq" id="WP_148915771.1">
    <property type="nucleotide sequence ID" value="NZ_VSZS01000065.1"/>
</dbReference>
<feature type="domain" description="Histidine kinase" evidence="7">
    <location>
        <begin position="252"/>
        <end position="489"/>
    </location>
</feature>
<dbReference type="Gene3D" id="3.30.565.10">
    <property type="entry name" value="Histidine kinase-like ATPase, C-terminal domain"/>
    <property type="match status" value="1"/>
</dbReference>
<sequence length="498" mass="54944">MPITQTSFLRGGAVLLIVGLLALLAIVGSTIWLVERSQHYFNEVVAARDLRTSTNNLRIAMQEVETSQRGFLLTQEESYLEPYEAAHNRIIPTFEELRTIVERYPQYLDAVERLGPEIESKLAEMDQTIQLARTGQVAEAVEIVATDRGKEIMDEARALFTRIVADADNRLIEGVEEQRFSANLLRVVAIAGGFLILLVGGGSVWIALSYTRDLLAARQEVETLNAGLEQRVKERTHDLIRANEEVQRFAYIVTHDLRAPLVNIMGFTSELDQTMKSIQSYVLAEGGTLSEQEIHEARAAAAEDLPEAIGFIRSSTRKMDGLINAILKISREGKRPIKPETIDLQALLEANLATIQHQIAEADGEATLSVTAPRIVSDRLSIEQVVGNLLDNAVKYRAGDRPLEIRIVARNVPGGQVLIDVSDNGRGIAAEDHQRVFDLFRRSGQQDKPGEGIGLAHVRTLVRSLGGDITLSSEFGKGTTFSILLPLDVRTVIRSEAA</sequence>
<dbReference type="InterPro" id="IPR036890">
    <property type="entry name" value="HATPase_C_sf"/>
</dbReference>
<dbReference type="CDD" id="cd19410">
    <property type="entry name" value="HK9-like_sensor"/>
    <property type="match status" value="1"/>
</dbReference>
<dbReference type="GO" id="GO:0000156">
    <property type="term" value="F:phosphorelay response regulator activity"/>
    <property type="evidence" value="ECO:0007669"/>
    <property type="project" value="TreeGrafter"/>
</dbReference>
<evidence type="ECO:0000313" key="8">
    <source>
        <dbReference type="EMBL" id="TYR30970.1"/>
    </source>
</evidence>
<dbReference type="SUPFAM" id="SSF55874">
    <property type="entry name" value="ATPase domain of HSP90 chaperone/DNA topoisomerase II/histidine kinase"/>
    <property type="match status" value="1"/>
</dbReference>
<evidence type="ECO:0000256" key="3">
    <source>
        <dbReference type="ARBA" id="ARBA00022553"/>
    </source>
</evidence>
<gene>
    <name evidence="8" type="ORF">FY036_16140</name>
</gene>
<comment type="catalytic activity">
    <reaction evidence="1">
        <text>ATP + protein L-histidine = ADP + protein N-phospho-L-histidine.</text>
        <dbReference type="EC" id="2.7.13.3"/>
    </reaction>
</comment>
<keyword evidence="3" id="KW-0597">Phosphoprotein</keyword>
<dbReference type="InterPro" id="IPR050351">
    <property type="entry name" value="BphY/WalK/GraS-like"/>
</dbReference>
<keyword evidence="6" id="KW-1133">Transmembrane helix</keyword>
<organism evidence="8 9">
    <name type="scientific">Neoaquamicrobium microcysteis</name>
    <dbReference type="NCBI Taxonomy" id="2682781"/>
    <lineage>
        <taxon>Bacteria</taxon>
        <taxon>Pseudomonadati</taxon>
        <taxon>Pseudomonadota</taxon>
        <taxon>Alphaproteobacteria</taxon>
        <taxon>Hyphomicrobiales</taxon>
        <taxon>Phyllobacteriaceae</taxon>
        <taxon>Neoaquamicrobium</taxon>
    </lineage>
</organism>
<dbReference type="OrthoDB" id="9808408at2"/>
<dbReference type="Pfam" id="PF05227">
    <property type="entry name" value="CHASE3"/>
    <property type="match status" value="1"/>
</dbReference>
<feature type="transmembrane region" description="Helical" evidence="6">
    <location>
        <begin position="12"/>
        <end position="34"/>
    </location>
</feature>
<keyword evidence="4" id="KW-0808">Transferase</keyword>
<dbReference type="PROSITE" id="PS50109">
    <property type="entry name" value="HIS_KIN"/>
    <property type="match status" value="1"/>
</dbReference>
<dbReference type="EC" id="2.7.13.3" evidence="2"/>
<feature type="transmembrane region" description="Helical" evidence="6">
    <location>
        <begin position="187"/>
        <end position="208"/>
    </location>
</feature>
<dbReference type="InterPro" id="IPR005467">
    <property type="entry name" value="His_kinase_dom"/>
</dbReference>
<evidence type="ECO:0000259" key="7">
    <source>
        <dbReference type="PROSITE" id="PS50109"/>
    </source>
</evidence>
<name>A0A5D4GWN9_9HYPH</name>
<evidence type="ECO:0000256" key="1">
    <source>
        <dbReference type="ARBA" id="ARBA00000085"/>
    </source>
</evidence>
<evidence type="ECO:0000256" key="5">
    <source>
        <dbReference type="ARBA" id="ARBA00022777"/>
    </source>
</evidence>
<dbReference type="InterPro" id="IPR003594">
    <property type="entry name" value="HATPase_dom"/>
</dbReference>
<comment type="caution">
    <text evidence="8">The sequence shown here is derived from an EMBL/GenBank/DDBJ whole genome shotgun (WGS) entry which is preliminary data.</text>
</comment>
<evidence type="ECO:0000313" key="9">
    <source>
        <dbReference type="Proteomes" id="UP000323258"/>
    </source>
</evidence>
<dbReference type="InterPro" id="IPR036097">
    <property type="entry name" value="HisK_dim/P_sf"/>
</dbReference>
<keyword evidence="5 8" id="KW-0418">Kinase</keyword>
<dbReference type="InterPro" id="IPR004358">
    <property type="entry name" value="Sig_transdc_His_kin-like_C"/>
</dbReference>
<dbReference type="InterPro" id="IPR003661">
    <property type="entry name" value="HisK_dim/P_dom"/>
</dbReference>
<evidence type="ECO:0000256" key="2">
    <source>
        <dbReference type="ARBA" id="ARBA00012438"/>
    </source>
</evidence>
<evidence type="ECO:0000256" key="6">
    <source>
        <dbReference type="SAM" id="Phobius"/>
    </source>
</evidence>
<keyword evidence="9" id="KW-1185">Reference proteome</keyword>
<accession>A0A5D4GWN9</accession>
<dbReference type="EMBL" id="VSZS01000065">
    <property type="protein sequence ID" value="TYR30970.1"/>
    <property type="molecule type" value="Genomic_DNA"/>
</dbReference>
<dbReference type="GO" id="GO:0000155">
    <property type="term" value="F:phosphorelay sensor kinase activity"/>
    <property type="evidence" value="ECO:0007669"/>
    <property type="project" value="InterPro"/>
</dbReference>
<dbReference type="SMART" id="SM00387">
    <property type="entry name" value="HATPase_c"/>
    <property type="match status" value="1"/>
</dbReference>
<dbReference type="CDD" id="cd00082">
    <property type="entry name" value="HisKA"/>
    <property type="match status" value="1"/>
</dbReference>
<dbReference type="SUPFAM" id="SSF47384">
    <property type="entry name" value="Homodimeric domain of signal transducing histidine kinase"/>
    <property type="match status" value="1"/>
</dbReference>
<dbReference type="Pfam" id="PF02518">
    <property type="entry name" value="HATPase_c"/>
    <property type="match status" value="1"/>
</dbReference>
<dbReference type="GO" id="GO:0007234">
    <property type="term" value="P:osmosensory signaling via phosphorelay pathway"/>
    <property type="evidence" value="ECO:0007669"/>
    <property type="project" value="TreeGrafter"/>
</dbReference>
<dbReference type="GO" id="GO:0030295">
    <property type="term" value="F:protein kinase activator activity"/>
    <property type="evidence" value="ECO:0007669"/>
    <property type="project" value="TreeGrafter"/>
</dbReference>
<keyword evidence="6" id="KW-0472">Membrane</keyword>
<dbReference type="SMART" id="SM00388">
    <property type="entry name" value="HisKA"/>
    <property type="match status" value="1"/>
</dbReference>
<evidence type="ECO:0000256" key="4">
    <source>
        <dbReference type="ARBA" id="ARBA00022679"/>
    </source>
</evidence>
<proteinExistence type="predicted"/>
<reference evidence="8 9" key="2">
    <citation type="submission" date="2019-09" db="EMBL/GenBank/DDBJ databases">
        <title>Mesorhizobium sp. MaA-C15 isolated from Microcystis aeruginosa.</title>
        <authorList>
            <person name="Jeong S.E."/>
            <person name="Jin H.M."/>
            <person name="Jeon C.O."/>
        </authorList>
    </citation>
    <scope>NUCLEOTIDE SEQUENCE [LARGE SCALE GENOMIC DNA]</scope>
    <source>
        <strain evidence="8 9">MaA-C15</strain>
    </source>
</reference>
<keyword evidence="6" id="KW-0812">Transmembrane</keyword>
<reference evidence="8 9" key="1">
    <citation type="submission" date="2019-08" db="EMBL/GenBank/DDBJ databases">
        <authorList>
            <person name="Seo Y.L."/>
        </authorList>
    </citation>
    <scope>NUCLEOTIDE SEQUENCE [LARGE SCALE GENOMIC DNA]</scope>
    <source>
        <strain evidence="8 9">MaA-C15</strain>
    </source>
</reference>
<dbReference type="PANTHER" id="PTHR42878">
    <property type="entry name" value="TWO-COMPONENT HISTIDINE KINASE"/>
    <property type="match status" value="1"/>
</dbReference>
<dbReference type="Gene3D" id="1.10.287.130">
    <property type="match status" value="1"/>
</dbReference>